<dbReference type="Gene3D" id="2.10.109.10">
    <property type="entry name" value="Umud Fragment, subunit A"/>
    <property type="match status" value="1"/>
</dbReference>
<feature type="domain" description="Peptidase S24/S26A/S26B/S26C" evidence="8">
    <location>
        <begin position="39"/>
        <end position="118"/>
    </location>
</feature>
<evidence type="ECO:0000256" key="5">
    <source>
        <dbReference type="ARBA" id="ARBA00023136"/>
    </source>
</evidence>
<evidence type="ECO:0000313" key="12">
    <source>
        <dbReference type="Proteomes" id="UP000596035"/>
    </source>
</evidence>
<evidence type="ECO:0000313" key="10">
    <source>
        <dbReference type="EMBL" id="QQR30090.1"/>
    </source>
</evidence>
<evidence type="ECO:0000259" key="8">
    <source>
        <dbReference type="Pfam" id="PF00717"/>
    </source>
</evidence>
<evidence type="ECO:0000256" key="6">
    <source>
        <dbReference type="NCBIfam" id="TIGR02228"/>
    </source>
</evidence>
<dbReference type="SUPFAM" id="SSF51306">
    <property type="entry name" value="LexA/Signal peptidase"/>
    <property type="match status" value="1"/>
</dbReference>
<comment type="subcellular location">
    <subcellularLocation>
        <location evidence="1">Membrane</location>
    </subcellularLocation>
</comment>
<dbReference type="Proteomes" id="UP000196710">
    <property type="component" value="Chromosome"/>
</dbReference>
<evidence type="ECO:0000313" key="11">
    <source>
        <dbReference type="Proteomes" id="UP000196710"/>
    </source>
</evidence>
<dbReference type="NCBIfam" id="TIGR02228">
    <property type="entry name" value="sigpep_I_arch"/>
    <property type="match status" value="1"/>
</dbReference>
<dbReference type="Proteomes" id="UP000596035">
    <property type="component" value="Chromosome"/>
</dbReference>
<keyword evidence="10" id="KW-0378">Hydrolase</keyword>
<protein>
    <recommendedName>
        <fullName evidence="6">Signal peptidase I</fullName>
        <ecNumber evidence="6">3.4.21.89</ecNumber>
    </recommendedName>
</protein>
<dbReference type="AlphaFoldDB" id="A0A1Z2XQS5"/>
<keyword evidence="11" id="KW-1185">Reference proteome</keyword>
<reference evidence="9" key="1">
    <citation type="journal article" date="2017" name="Genome Announc.">
        <title>High-Quality Whole-Genome Sequences of the Oligo-Mouse-Microbiota Bacterial Community.</title>
        <authorList>
            <person name="Garzetti D."/>
            <person name="Brugiroux S."/>
            <person name="Bunk B."/>
            <person name="Pukall R."/>
            <person name="McCoy K.D."/>
            <person name="Macpherson A.J."/>
            <person name="Stecher B."/>
        </authorList>
    </citation>
    <scope>NUCLEOTIDE SEQUENCE</scope>
    <source>
        <strain evidence="9">KB18</strain>
    </source>
</reference>
<evidence type="ECO:0000256" key="2">
    <source>
        <dbReference type="ARBA" id="ARBA00022670"/>
    </source>
</evidence>
<organism evidence="10 12">
    <name type="scientific">Acutalibacter muris</name>
    <dbReference type="NCBI Taxonomy" id="1796620"/>
    <lineage>
        <taxon>Bacteria</taxon>
        <taxon>Bacillati</taxon>
        <taxon>Bacillota</taxon>
        <taxon>Clostridia</taxon>
        <taxon>Eubacteriales</taxon>
        <taxon>Acutalibacteraceae</taxon>
        <taxon>Acutalibacter</taxon>
    </lineage>
</organism>
<evidence type="ECO:0000256" key="4">
    <source>
        <dbReference type="ARBA" id="ARBA00022989"/>
    </source>
</evidence>
<reference evidence="11" key="2">
    <citation type="submission" date="2017-05" db="EMBL/GenBank/DDBJ databases">
        <title>Improved OligoMM genomes.</title>
        <authorList>
            <person name="Garzetti D."/>
        </authorList>
    </citation>
    <scope>NUCLEOTIDE SEQUENCE [LARGE SCALE GENOMIC DNA]</scope>
    <source>
        <strain evidence="11">KB18</strain>
    </source>
</reference>
<keyword evidence="5 7" id="KW-0472">Membrane</keyword>
<dbReference type="InterPro" id="IPR015927">
    <property type="entry name" value="Peptidase_S24_S26A/B/C"/>
</dbReference>
<keyword evidence="4 7" id="KW-1133">Transmembrane helix</keyword>
<evidence type="ECO:0000256" key="1">
    <source>
        <dbReference type="ARBA" id="ARBA00004370"/>
    </source>
</evidence>
<dbReference type="PANTHER" id="PTHR10806:SF6">
    <property type="entry name" value="SIGNAL PEPTIDASE COMPLEX CATALYTIC SUBUNIT SEC11"/>
    <property type="match status" value="1"/>
</dbReference>
<dbReference type="GO" id="GO:0016020">
    <property type="term" value="C:membrane"/>
    <property type="evidence" value="ECO:0007669"/>
    <property type="project" value="UniProtKB-SubCell"/>
</dbReference>
<feature type="transmembrane region" description="Helical" evidence="7">
    <location>
        <begin position="7"/>
        <end position="29"/>
    </location>
</feature>
<dbReference type="GO" id="GO:0004252">
    <property type="term" value="F:serine-type endopeptidase activity"/>
    <property type="evidence" value="ECO:0007669"/>
    <property type="project" value="UniProtKB-UniRule"/>
</dbReference>
<dbReference type="InterPro" id="IPR036286">
    <property type="entry name" value="LexA/Signal_pep-like_sf"/>
</dbReference>
<gene>
    <name evidence="9" type="ORF">ADH66_09175</name>
    <name evidence="10" type="ORF">I5Q82_19215</name>
</gene>
<reference evidence="10 12" key="3">
    <citation type="submission" date="2020-11" db="EMBL/GenBank/DDBJ databases">
        <title>Closed and high quality bacterial genomes of the OMM12 community.</title>
        <authorList>
            <person name="Marbouty M."/>
            <person name="Lamy-Besnier Q."/>
            <person name="Debarbieux L."/>
            <person name="Koszul R."/>
        </authorList>
    </citation>
    <scope>NUCLEOTIDE SEQUENCE [LARGE SCALE GENOMIC DNA]</scope>
    <source>
        <strain evidence="10 12">KB18</strain>
    </source>
</reference>
<keyword evidence="2" id="KW-0645">Protease</keyword>
<keyword evidence="3 7" id="KW-0812">Transmembrane</keyword>
<sequence>MRRLAAALCNIFGILILAAVICSSLLLTLPKIFGYEIYNVVSGSMEPEISVGSLILVAPVQPESIIEGDIIAFESSDSVVTHRVVENKKLEGELVTKGDANEKEDIKPVPYAGVIGRVERHVPYMGEYMVIYTTNIGKVYMICFAACGAMLNLLAGRIRDRGKKDGKGCEWEKESEQL</sequence>
<dbReference type="PANTHER" id="PTHR10806">
    <property type="entry name" value="SIGNAL PEPTIDASE COMPLEX CATALYTIC SUBUNIT SEC11"/>
    <property type="match status" value="1"/>
</dbReference>
<dbReference type="GO" id="GO:0006465">
    <property type="term" value="P:signal peptide processing"/>
    <property type="evidence" value="ECO:0007669"/>
    <property type="project" value="UniProtKB-UniRule"/>
</dbReference>
<feature type="transmembrane region" description="Helical" evidence="7">
    <location>
        <begin position="129"/>
        <end position="154"/>
    </location>
</feature>
<dbReference type="RefSeq" id="WP_066541500.1">
    <property type="nucleotide sequence ID" value="NZ_CAQHGX010000010.1"/>
</dbReference>
<evidence type="ECO:0000256" key="7">
    <source>
        <dbReference type="SAM" id="Phobius"/>
    </source>
</evidence>
<evidence type="ECO:0000256" key="3">
    <source>
        <dbReference type="ARBA" id="ARBA00022692"/>
    </source>
</evidence>
<dbReference type="EC" id="3.4.21.89" evidence="6"/>
<evidence type="ECO:0000313" key="9">
    <source>
        <dbReference type="EMBL" id="ASB40808.1"/>
    </source>
</evidence>
<dbReference type="CDD" id="cd06462">
    <property type="entry name" value="Peptidase_S24_S26"/>
    <property type="match status" value="1"/>
</dbReference>
<dbReference type="PRINTS" id="PR00728">
    <property type="entry name" value="SIGNALPTASE"/>
</dbReference>
<dbReference type="EMBL" id="CP021422">
    <property type="protein sequence ID" value="ASB40808.1"/>
    <property type="molecule type" value="Genomic_DNA"/>
</dbReference>
<accession>A0A1Z2XQS5</accession>
<dbReference type="Pfam" id="PF00717">
    <property type="entry name" value="Peptidase_S24"/>
    <property type="match status" value="1"/>
</dbReference>
<proteinExistence type="predicted"/>
<dbReference type="GO" id="GO:0009003">
    <property type="term" value="F:signal peptidase activity"/>
    <property type="evidence" value="ECO:0007669"/>
    <property type="project" value="UniProtKB-EC"/>
</dbReference>
<dbReference type="EMBL" id="CP065321">
    <property type="protein sequence ID" value="QQR30090.1"/>
    <property type="molecule type" value="Genomic_DNA"/>
</dbReference>
<dbReference type="KEGG" id="amur:ADH66_09175"/>
<dbReference type="InterPro" id="IPR001733">
    <property type="entry name" value="Peptidase_S26B"/>
</dbReference>
<name>A0A1Z2XQS5_9FIRM</name>